<evidence type="ECO:0000259" key="8">
    <source>
        <dbReference type="PROSITE" id="PS50928"/>
    </source>
</evidence>
<feature type="transmembrane region" description="Helical" evidence="7">
    <location>
        <begin position="9"/>
        <end position="30"/>
    </location>
</feature>
<dbReference type="SUPFAM" id="SSF161098">
    <property type="entry name" value="MetI-like"/>
    <property type="match status" value="1"/>
</dbReference>
<keyword evidence="10" id="KW-1185">Reference proteome</keyword>
<feature type="transmembrane region" description="Helical" evidence="7">
    <location>
        <begin position="100"/>
        <end position="121"/>
    </location>
</feature>
<keyword evidence="6 7" id="KW-0472">Membrane</keyword>
<accession>A0A8A7KJG1</accession>
<dbReference type="GO" id="GO:0055085">
    <property type="term" value="P:transmembrane transport"/>
    <property type="evidence" value="ECO:0007669"/>
    <property type="project" value="InterPro"/>
</dbReference>
<dbReference type="PANTHER" id="PTHR43163">
    <property type="entry name" value="DIPEPTIDE TRANSPORT SYSTEM PERMEASE PROTEIN DPPB-RELATED"/>
    <property type="match status" value="1"/>
</dbReference>
<evidence type="ECO:0000256" key="7">
    <source>
        <dbReference type="RuleBase" id="RU363032"/>
    </source>
</evidence>
<dbReference type="GO" id="GO:0005886">
    <property type="term" value="C:plasma membrane"/>
    <property type="evidence" value="ECO:0007669"/>
    <property type="project" value="UniProtKB-SubCell"/>
</dbReference>
<keyword evidence="2 7" id="KW-0813">Transport</keyword>
<sequence length="315" mass="35001">MLRYIGQRLAAMVITLFIIITLSFIILHSMPGNIFDDPMLPEDIRVAIQNKYHLNDPLIVQYGHFLNDFIVGDFGTSIKIQPKVPVFEILMEKIPITLQLNIFSLILTIPTGIILGIIAALKKNEMSDHVISTMVIFFISIPSFVFAALLQYLIGFKWGLLPIMMTAERALSWTKFVSMILPILALSFGGIAVITRYMRSELCEAINSDYMLLAKVKGLSQVQATVRHAIRNSFIPLANIIIPMFFSILGGAMVIENIFGIPGTGSLMVRSINANDHPLTIAITFFYSLISLLAILVVDLSYGIIDPRIRIGGGK</sequence>
<dbReference type="InterPro" id="IPR035906">
    <property type="entry name" value="MetI-like_sf"/>
</dbReference>
<evidence type="ECO:0000256" key="5">
    <source>
        <dbReference type="ARBA" id="ARBA00022989"/>
    </source>
</evidence>
<feature type="transmembrane region" description="Helical" evidence="7">
    <location>
        <begin position="176"/>
        <end position="194"/>
    </location>
</feature>
<dbReference type="KEGG" id="ifn:GM661_13860"/>
<dbReference type="PROSITE" id="PS50928">
    <property type="entry name" value="ABC_TM1"/>
    <property type="match status" value="1"/>
</dbReference>
<dbReference type="Gene3D" id="1.10.3720.10">
    <property type="entry name" value="MetI-like"/>
    <property type="match status" value="1"/>
</dbReference>
<evidence type="ECO:0000256" key="1">
    <source>
        <dbReference type="ARBA" id="ARBA00004651"/>
    </source>
</evidence>
<feature type="transmembrane region" description="Helical" evidence="7">
    <location>
        <begin position="133"/>
        <end position="156"/>
    </location>
</feature>
<evidence type="ECO:0000313" key="9">
    <source>
        <dbReference type="EMBL" id="QTL98967.1"/>
    </source>
</evidence>
<comment type="similarity">
    <text evidence="7">Belongs to the binding-protein-dependent transport system permease family.</text>
</comment>
<gene>
    <name evidence="9" type="ORF">GM661_13860</name>
</gene>
<evidence type="ECO:0000256" key="6">
    <source>
        <dbReference type="ARBA" id="ARBA00023136"/>
    </source>
</evidence>
<dbReference type="Proteomes" id="UP000665020">
    <property type="component" value="Chromosome"/>
</dbReference>
<dbReference type="EMBL" id="CP046640">
    <property type="protein sequence ID" value="QTL98967.1"/>
    <property type="molecule type" value="Genomic_DNA"/>
</dbReference>
<proteinExistence type="inferred from homology"/>
<feature type="domain" description="ABC transmembrane type-1" evidence="8">
    <location>
        <begin position="94"/>
        <end position="298"/>
    </location>
</feature>
<dbReference type="CDD" id="cd06261">
    <property type="entry name" value="TM_PBP2"/>
    <property type="match status" value="1"/>
</dbReference>
<keyword evidence="4 7" id="KW-0812">Transmembrane</keyword>
<dbReference type="InterPro" id="IPR045621">
    <property type="entry name" value="BPD_transp_1_N"/>
</dbReference>
<feature type="transmembrane region" description="Helical" evidence="7">
    <location>
        <begin position="237"/>
        <end position="259"/>
    </location>
</feature>
<feature type="transmembrane region" description="Helical" evidence="7">
    <location>
        <begin position="279"/>
        <end position="305"/>
    </location>
</feature>
<protein>
    <submittedName>
        <fullName evidence="9">ABC transporter permease subunit</fullName>
    </submittedName>
</protein>
<keyword evidence="5 7" id="KW-1133">Transmembrane helix</keyword>
<evidence type="ECO:0000256" key="2">
    <source>
        <dbReference type="ARBA" id="ARBA00022448"/>
    </source>
</evidence>
<evidence type="ECO:0000256" key="3">
    <source>
        <dbReference type="ARBA" id="ARBA00022475"/>
    </source>
</evidence>
<dbReference type="Pfam" id="PF00528">
    <property type="entry name" value="BPD_transp_1"/>
    <property type="match status" value="1"/>
</dbReference>
<dbReference type="AlphaFoldDB" id="A0A8A7KJG1"/>
<dbReference type="RefSeq" id="WP_230867372.1">
    <property type="nucleotide sequence ID" value="NZ_CP046640.1"/>
</dbReference>
<dbReference type="Pfam" id="PF19300">
    <property type="entry name" value="BPD_transp_1_N"/>
    <property type="match status" value="1"/>
</dbReference>
<dbReference type="PANTHER" id="PTHR43163:SF6">
    <property type="entry name" value="DIPEPTIDE TRANSPORT SYSTEM PERMEASE PROTEIN DPPB-RELATED"/>
    <property type="match status" value="1"/>
</dbReference>
<evidence type="ECO:0000256" key="4">
    <source>
        <dbReference type="ARBA" id="ARBA00022692"/>
    </source>
</evidence>
<name>A0A8A7KJG1_9FIRM</name>
<reference evidence="9" key="1">
    <citation type="submission" date="2019-12" db="EMBL/GenBank/DDBJ databases">
        <authorList>
            <person name="zhang j."/>
            <person name="sun C.M."/>
        </authorList>
    </citation>
    <scope>NUCLEOTIDE SEQUENCE</scope>
    <source>
        <strain evidence="9">NS-1</strain>
    </source>
</reference>
<organism evidence="9 10">
    <name type="scientific">Iocasia fonsfrigidae</name>
    <dbReference type="NCBI Taxonomy" id="2682810"/>
    <lineage>
        <taxon>Bacteria</taxon>
        <taxon>Bacillati</taxon>
        <taxon>Bacillota</taxon>
        <taxon>Clostridia</taxon>
        <taxon>Halanaerobiales</taxon>
        <taxon>Halanaerobiaceae</taxon>
        <taxon>Iocasia</taxon>
    </lineage>
</organism>
<evidence type="ECO:0000313" key="10">
    <source>
        <dbReference type="Proteomes" id="UP000665020"/>
    </source>
</evidence>
<comment type="subcellular location">
    <subcellularLocation>
        <location evidence="1 7">Cell membrane</location>
        <topology evidence="1 7">Multi-pass membrane protein</topology>
    </subcellularLocation>
</comment>
<dbReference type="InterPro" id="IPR000515">
    <property type="entry name" value="MetI-like"/>
</dbReference>
<keyword evidence="3" id="KW-1003">Cell membrane</keyword>